<keyword evidence="6" id="KW-0677">Repeat</keyword>
<dbReference type="Gene3D" id="3.30.450.20">
    <property type="entry name" value="PAS domain"/>
    <property type="match status" value="3"/>
</dbReference>
<dbReference type="GO" id="GO:0009881">
    <property type="term" value="F:photoreceptor activity"/>
    <property type="evidence" value="ECO:0007669"/>
    <property type="project" value="UniProtKB-KW"/>
</dbReference>
<dbReference type="Pfam" id="PF08447">
    <property type="entry name" value="PAS_3"/>
    <property type="match status" value="1"/>
</dbReference>
<dbReference type="InterPro" id="IPR013088">
    <property type="entry name" value="Znf_NHR/GATA"/>
</dbReference>
<dbReference type="SMART" id="SM00086">
    <property type="entry name" value="PAC"/>
    <property type="match status" value="2"/>
</dbReference>
<evidence type="ECO:0000256" key="3">
    <source>
        <dbReference type="ARBA" id="ARBA00022630"/>
    </source>
</evidence>
<dbReference type="Proteomes" id="UP000093000">
    <property type="component" value="Unassembled WGS sequence"/>
</dbReference>
<dbReference type="Pfam" id="PF13426">
    <property type="entry name" value="PAS_9"/>
    <property type="match status" value="1"/>
</dbReference>
<gene>
    <name evidence="20" type="primary">wc-1_0</name>
    <name evidence="20" type="ORF">A0J61_07887</name>
</gene>
<feature type="region of interest" description="Disordered" evidence="16">
    <location>
        <begin position="256"/>
        <end position="275"/>
    </location>
</feature>
<keyword evidence="7 15" id="KW-0863">Zinc-finger</keyword>
<dbReference type="FunFam" id="3.30.450.20:FF:000064">
    <property type="entry name" value="Vivid PAS protein VVD"/>
    <property type="match status" value="1"/>
</dbReference>
<evidence type="ECO:0000256" key="4">
    <source>
        <dbReference type="ARBA" id="ARBA00022643"/>
    </source>
</evidence>
<evidence type="ECO:0000259" key="17">
    <source>
        <dbReference type="PROSITE" id="PS50112"/>
    </source>
</evidence>
<dbReference type="InParanoid" id="A0A1C7N9N9"/>
<dbReference type="InterPro" id="IPR000014">
    <property type="entry name" value="PAS"/>
</dbReference>
<keyword evidence="1" id="KW-0600">Photoreceptor protein</keyword>
<dbReference type="CDD" id="cd00130">
    <property type="entry name" value="PAS"/>
    <property type="match status" value="2"/>
</dbReference>
<feature type="region of interest" description="Disordered" evidence="16">
    <location>
        <begin position="31"/>
        <end position="50"/>
    </location>
</feature>
<dbReference type="InterPro" id="IPR000700">
    <property type="entry name" value="PAS-assoc_C"/>
</dbReference>
<feature type="domain" description="PAS" evidence="17">
    <location>
        <begin position="311"/>
        <end position="381"/>
    </location>
</feature>
<evidence type="ECO:0000256" key="16">
    <source>
        <dbReference type="SAM" id="MobiDB-lite"/>
    </source>
</evidence>
<dbReference type="GO" id="GO:0008270">
    <property type="term" value="F:zinc ion binding"/>
    <property type="evidence" value="ECO:0007669"/>
    <property type="project" value="UniProtKB-KW"/>
</dbReference>
<dbReference type="InterPro" id="IPR013655">
    <property type="entry name" value="PAS_fold_3"/>
</dbReference>
<dbReference type="PROSITE" id="PS50113">
    <property type="entry name" value="PAC"/>
    <property type="match status" value="1"/>
</dbReference>
<dbReference type="InterPro" id="IPR001610">
    <property type="entry name" value="PAC"/>
</dbReference>
<dbReference type="InterPro" id="IPR035965">
    <property type="entry name" value="PAS-like_dom_sf"/>
</dbReference>
<keyword evidence="5" id="KW-0479">Metal-binding</keyword>
<sequence>MNNTSASYLPDFSDESFLPYSSEHADFNKIPHNSNTLNELPPNNRPASPTSNALAGVYSNTGFDMIQILSKLIHRPNPQIQLGPIDLSCSFVVSDARQYDCPVIYSSPAFERLTGYKNEEIIGKNCRFLQSPDGIVTCGSRRQHTDNQAVYHLKAQLNLGKEHQASIINYRKGGQPFVNLVTVVPTFGDDGQVDYFVGLQVDLVEQPNSILEKMKDGTYLINYHQPMGISRSIPQRNNKLLLDSSSVMDEYFRELPTNNYHSNSNKSSTKTQPEHNSVVQNADIISLLDPSQIDFESLSSLSGANNEQQLQKEWNKVLLDQSCDFIHVLSLKGVFLYASQASKQMLEYEPKELVGNLLSSICHPSDIIPVMREIKETTTNPEKAINLLFRIRRKDSGYIWIDCRGKLHMDQSKGRKCLVLSGRERSVYSLMSHQITPSLSNTIESDSEYWAKLSLAGLYLYVTPTCKEVVGFTSDSLEQESIYQYAENSAITDITKALEIVKDGGIVRVPHTILNAKGTYVRVLSTFYPGDAIYFCGKPSFALLQVKAIPYGQNQDTLPLDNQQDAKTLNEAEGDDIFAELSTFRSTNWQYELHQLQQSNKRLREQLDKYINPNKQRKKKKSKSSDLPKMCAKCQRKDSPEWRKGPNGPKELCNACGLRYAKSLSAQGKK</sequence>
<evidence type="ECO:0000256" key="6">
    <source>
        <dbReference type="ARBA" id="ARBA00022737"/>
    </source>
</evidence>
<keyword evidence="21" id="KW-1185">Reference proteome</keyword>
<comment type="caution">
    <text evidence="20">The sequence shown here is derived from an EMBL/GenBank/DDBJ whole genome shotgun (WGS) entry which is preliminary data.</text>
</comment>
<organism evidence="20 21">
    <name type="scientific">Choanephora cucurbitarum</name>
    <dbReference type="NCBI Taxonomy" id="101091"/>
    <lineage>
        <taxon>Eukaryota</taxon>
        <taxon>Fungi</taxon>
        <taxon>Fungi incertae sedis</taxon>
        <taxon>Mucoromycota</taxon>
        <taxon>Mucoromycotina</taxon>
        <taxon>Mucoromycetes</taxon>
        <taxon>Mucorales</taxon>
        <taxon>Mucorineae</taxon>
        <taxon>Choanephoraceae</taxon>
        <taxon>Choanephoroideae</taxon>
        <taxon>Choanephora</taxon>
    </lineage>
</organism>
<dbReference type="GO" id="GO:0006355">
    <property type="term" value="P:regulation of DNA-templated transcription"/>
    <property type="evidence" value="ECO:0007669"/>
    <property type="project" value="InterPro"/>
</dbReference>
<dbReference type="SMART" id="SM00401">
    <property type="entry name" value="ZnF_GATA"/>
    <property type="match status" value="1"/>
</dbReference>
<protein>
    <submittedName>
        <fullName evidence="20">White collar 1 protein</fullName>
    </submittedName>
</protein>
<dbReference type="NCBIfam" id="TIGR00229">
    <property type="entry name" value="sensory_box"/>
    <property type="match status" value="2"/>
</dbReference>
<dbReference type="GO" id="GO:0043565">
    <property type="term" value="F:sequence-specific DNA binding"/>
    <property type="evidence" value="ECO:0007669"/>
    <property type="project" value="InterPro"/>
</dbReference>
<keyword evidence="2" id="KW-0716">Sensory transduction</keyword>
<dbReference type="InterPro" id="IPR000679">
    <property type="entry name" value="Znf_GATA"/>
</dbReference>
<dbReference type="PROSITE" id="PS50114">
    <property type="entry name" value="GATA_ZN_FINGER_2"/>
    <property type="match status" value="1"/>
</dbReference>
<dbReference type="AlphaFoldDB" id="A0A1C7N9N9"/>
<dbReference type="Pfam" id="PF00320">
    <property type="entry name" value="GATA"/>
    <property type="match status" value="1"/>
</dbReference>
<keyword evidence="11" id="KW-0238">DNA-binding</keyword>
<evidence type="ECO:0000256" key="2">
    <source>
        <dbReference type="ARBA" id="ARBA00022606"/>
    </source>
</evidence>
<evidence type="ECO:0000256" key="1">
    <source>
        <dbReference type="ARBA" id="ARBA00022543"/>
    </source>
</evidence>
<feature type="region of interest" description="Disordered" evidence="16">
    <location>
        <begin position="612"/>
        <end position="649"/>
    </location>
</feature>
<keyword evidence="4" id="KW-0288">FMN</keyword>
<feature type="domain" description="PAS" evidence="17">
    <location>
        <begin position="103"/>
        <end position="125"/>
    </location>
</feature>
<evidence type="ECO:0000259" key="18">
    <source>
        <dbReference type="PROSITE" id="PS50113"/>
    </source>
</evidence>
<accession>A0A1C7N9N9</accession>
<name>A0A1C7N9N9_9FUNG</name>
<evidence type="ECO:0000259" key="19">
    <source>
        <dbReference type="PROSITE" id="PS50114"/>
    </source>
</evidence>
<dbReference type="PANTHER" id="PTHR47429:SF7">
    <property type="entry name" value="GATA-FACTOR"/>
    <property type="match status" value="1"/>
</dbReference>
<dbReference type="OrthoDB" id="447251at2759"/>
<keyword evidence="13" id="KW-0804">Transcription</keyword>
<evidence type="ECO:0000256" key="12">
    <source>
        <dbReference type="ARBA" id="ARBA00023159"/>
    </source>
</evidence>
<dbReference type="EMBL" id="LUGH01000561">
    <property type="protein sequence ID" value="OBZ84064.1"/>
    <property type="molecule type" value="Genomic_DNA"/>
</dbReference>
<feature type="domain" description="PAC" evidence="18">
    <location>
        <begin position="161"/>
        <end position="215"/>
    </location>
</feature>
<feature type="compositionally biased region" description="Basic and acidic residues" evidence="16">
    <location>
        <begin position="635"/>
        <end position="644"/>
    </location>
</feature>
<dbReference type="STRING" id="101091.A0A1C7N9N9"/>
<dbReference type="SMR" id="A0A1C7N9N9"/>
<proteinExistence type="predicted"/>
<evidence type="ECO:0000256" key="8">
    <source>
        <dbReference type="ARBA" id="ARBA00022833"/>
    </source>
</evidence>
<evidence type="ECO:0000313" key="20">
    <source>
        <dbReference type="EMBL" id="OBZ84064.1"/>
    </source>
</evidence>
<evidence type="ECO:0000256" key="9">
    <source>
        <dbReference type="ARBA" id="ARBA00022991"/>
    </source>
</evidence>
<evidence type="ECO:0000256" key="14">
    <source>
        <dbReference type="ARBA" id="ARBA00023170"/>
    </source>
</evidence>
<keyword evidence="3" id="KW-0285">Flavoprotein</keyword>
<feature type="domain" description="GATA-type" evidence="19">
    <location>
        <begin position="631"/>
        <end position="660"/>
    </location>
</feature>
<dbReference type="SUPFAM" id="SSF57716">
    <property type="entry name" value="Glucocorticoid receptor-like (DNA-binding domain)"/>
    <property type="match status" value="1"/>
</dbReference>
<dbReference type="GO" id="GO:0005634">
    <property type="term" value="C:nucleus"/>
    <property type="evidence" value="ECO:0007669"/>
    <property type="project" value="TreeGrafter"/>
</dbReference>
<evidence type="ECO:0000256" key="10">
    <source>
        <dbReference type="ARBA" id="ARBA00023015"/>
    </source>
</evidence>
<evidence type="ECO:0000256" key="13">
    <source>
        <dbReference type="ARBA" id="ARBA00023163"/>
    </source>
</evidence>
<dbReference type="PROSITE" id="PS50112">
    <property type="entry name" value="PAS"/>
    <property type="match status" value="2"/>
</dbReference>
<keyword evidence="10" id="KW-0805">Transcription regulation</keyword>
<reference evidence="20 21" key="1">
    <citation type="submission" date="2016-03" db="EMBL/GenBank/DDBJ databases">
        <title>Choanephora cucurbitarum.</title>
        <authorList>
            <person name="Min B."/>
            <person name="Park H."/>
            <person name="Park J.-H."/>
            <person name="Shin H.-D."/>
            <person name="Choi I.-G."/>
        </authorList>
    </citation>
    <scope>NUCLEOTIDE SEQUENCE [LARGE SCALE GENOMIC DNA]</scope>
    <source>
        <strain evidence="20 21">KUS-F28377</strain>
    </source>
</reference>
<dbReference type="SMART" id="SM00091">
    <property type="entry name" value="PAS"/>
    <property type="match status" value="3"/>
</dbReference>
<evidence type="ECO:0000256" key="11">
    <source>
        <dbReference type="ARBA" id="ARBA00023125"/>
    </source>
</evidence>
<evidence type="ECO:0000256" key="7">
    <source>
        <dbReference type="ARBA" id="ARBA00022771"/>
    </source>
</evidence>
<dbReference type="Gene3D" id="3.30.50.10">
    <property type="entry name" value="Erythroid Transcription Factor GATA-1, subunit A"/>
    <property type="match status" value="1"/>
</dbReference>
<dbReference type="SUPFAM" id="SSF55785">
    <property type="entry name" value="PYP-like sensor domain (PAS domain)"/>
    <property type="match status" value="2"/>
</dbReference>
<keyword evidence="8" id="KW-0862">Zinc</keyword>
<evidence type="ECO:0000256" key="15">
    <source>
        <dbReference type="PROSITE-ProRule" id="PRU00094"/>
    </source>
</evidence>
<evidence type="ECO:0000256" key="5">
    <source>
        <dbReference type="ARBA" id="ARBA00022723"/>
    </source>
</evidence>
<keyword evidence="14" id="KW-0675">Receptor</keyword>
<evidence type="ECO:0000313" key="21">
    <source>
        <dbReference type="Proteomes" id="UP000093000"/>
    </source>
</evidence>
<dbReference type="CDD" id="cd00202">
    <property type="entry name" value="ZnF_GATA"/>
    <property type="match status" value="1"/>
</dbReference>
<dbReference type="PANTHER" id="PTHR47429">
    <property type="entry name" value="PROTEIN TWIN LOV 1"/>
    <property type="match status" value="1"/>
</dbReference>
<keyword evidence="9" id="KW-0157">Chromophore</keyword>
<keyword evidence="12" id="KW-0010">Activator</keyword>